<feature type="transmembrane region" description="Helical" evidence="8">
    <location>
        <begin position="353"/>
        <end position="372"/>
    </location>
</feature>
<comment type="function">
    <text evidence="8">Gustatory receptor which mediates acceptance or avoidance behavior, depending on its substrates.</text>
</comment>
<dbReference type="GO" id="GO:0050909">
    <property type="term" value="P:sensory perception of taste"/>
    <property type="evidence" value="ECO:0007669"/>
    <property type="project" value="InterPro"/>
</dbReference>
<feature type="transmembrane region" description="Helical" evidence="8">
    <location>
        <begin position="34"/>
        <end position="55"/>
    </location>
</feature>
<dbReference type="Proteomes" id="UP000092461">
    <property type="component" value="Unassembled WGS sequence"/>
</dbReference>
<dbReference type="Pfam" id="PF08395">
    <property type="entry name" value="7tm_7"/>
    <property type="match status" value="1"/>
</dbReference>
<dbReference type="VEuPathDB" id="VectorBase:LLONM1_002285"/>
<keyword evidence="6 8" id="KW-0675">Receptor</keyword>
<name>A0A240SXW9_LUTLO</name>
<protein>
    <recommendedName>
        <fullName evidence="8">Gustatory receptor</fullName>
    </recommendedName>
</protein>
<keyword evidence="5 8" id="KW-0472">Membrane</keyword>
<dbReference type="GO" id="GO:0030424">
    <property type="term" value="C:axon"/>
    <property type="evidence" value="ECO:0007669"/>
    <property type="project" value="TreeGrafter"/>
</dbReference>
<dbReference type="PANTHER" id="PTHR21143:SF121">
    <property type="entry name" value="GUSTATORY AND ODORANT RECEPTOR 21A"/>
    <property type="match status" value="1"/>
</dbReference>
<dbReference type="EnsemblMetazoa" id="LLOJ010765-RA">
    <property type="protein sequence ID" value="LLOJ010765-PA"/>
    <property type="gene ID" value="LLOJ010765"/>
</dbReference>
<comment type="subcellular location">
    <subcellularLocation>
        <location evidence="1 8">Cell membrane</location>
        <topology evidence="1 8">Multi-pass membrane protein</topology>
    </subcellularLocation>
</comment>
<feature type="transmembrane region" description="Helical" evidence="8">
    <location>
        <begin position="273"/>
        <end position="292"/>
    </location>
</feature>
<evidence type="ECO:0000313" key="9">
    <source>
        <dbReference type="EnsemblMetazoa" id="LLOJ010765-PA"/>
    </source>
</evidence>
<proteinExistence type="inferred from homology"/>
<evidence type="ECO:0000256" key="1">
    <source>
        <dbReference type="ARBA" id="ARBA00004651"/>
    </source>
</evidence>
<comment type="caution">
    <text evidence="8">Lacks conserved residue(s) required for the propagation of feature annotation.</text>
</comment>
<evidence type="ECO:0000313" key="10">
    <source>
        <dbReference type="Proteomes" id="UP000092461"/>
    </source>
</evidence>
<evidence type="ECO:0000256" key="3">
    <source>
        <dbReference type="ARBA" id="ARBA00022692"/>
    </source>
</evidence>
<accession>A0A240SXW9</accession>
<dbReference type="GO" id="GO:0007165">
    <property type="term" value="P:signal transduction"/>
    <property type="evidence" value="ECO:0007669"/>
    <property type="project" value="UniProtKB-KW"/>
</dbReference>
<dbReference type="GO" id="GO:0005886">
    <property type="term" value="C:plasma membrane"/>
    <property type="evidence" value="ECO:0007669"/>
    <property type="project" value="UniProtKB-SubCell"/>
</dbReference>
<evidence type="ECO:0000256" key="7">
    <source>
        <dbReference type="ARBA" id="ARBA00023224"/>
    </source>
</evidence>
<feature type="transmembrane region" description="Helical" evidence="8">
    <location>
        <begin position="128"/>
        <end position="149"/>
    </location>
</feature>
<evidence type="ECO:0000256" key="4">
    <source>
        <dbReference type="ARBA" id="ARBA00022989"/>
    </source>
</evidence>
<dbReference type="PANTHER" id="PTHR21143">
    <property type="entry name" value="INVERTEBRATE GUSTATORY RECEPTOR"/>
    <property type="match status" value="1"/>
</dbReference>
<organism evidence="9 10">
    <name type="scientific">Lutzomyia longipalpis</name>
    <name type="common">Sand fly</name>
    <dbReference type="NCBI Taxonomy" id="7200"/>
    <lineage>
        <taxon>Eukaryota</taxon>
        <taxon>Metazoa</taxon>
        <taxon>Ecdysozoa</taxon>
        <taxon>Arthropoda</taxon>
        <taxon>Hexapoda</taxon>
        <taxon>Insecta</taxon>
        <taxon>Pterygota</taxon>
        <taxon>Neoptera</taxon>
        <taxon>Endopterygota</taxon>
        <taxon>Diptera</taxon>
        <taxon>Nematocera</taxon>
        <taxon>Psychodoidea</taxon>
        <taxon>Psychodidae</taxon>
        <taxon>Lutzomyia</taxon>
        <taxon>Lutzomyia</taxon>
    </lineage>
</organism>
<evidence type="ECO:0000256" key="8">
    <source>
        <dbReference type="RuleBase" id="RU363108"/>
    </source>
</evidence>
<keyword evidence="10" id="KW-1185">Reference proteome</keyword>
<keyword evidence="2 8" id="KW-1003">Cell membrane</keyword>
<keyword evidence="4 8" id="KW-1133">Transmembrane helix</keyword>
<dbReference type="EMBL" id="AJWK01012964">
    <property type="status" value="NOT_ANNOTATED_CDS"/>
    <property type="molecule type" value="Genomic_DNA"/>
</dbReference>
<dbReference type="GO" id="GO:0043025">
    <property type="term" value="C:neuronal cell body"/>
    <property type="evidence" value="ECO:0007669"/>
    <property type="project" value="TreeGrafter"/>
</dbReference>
<comment type="similarity">
    <text evidence="8">Belongs to the insect chemoreceptor superfamily. Gustatory receptor (GR) family.</text>
</comment>
<dbReference type="AlphaFoldDB" id="A0A240SXW9"/>
<dbReference type="InterPro" id="IPR013604">
    <property type="entry name" value="7TM_chemorcpt"/>
</dbReference>
<evidence type="ECO:0000256" key="2">
    <source>
        <dbReference type="ARBA" id="ARBA00022475"/>
    </source>
</evidence>
<dbReference type="VEuPathDB" id="VectorBase:LLOJ010765"/>
<feature type="transmembrane region" description="Helical" evidence="8">
    <location>
        <begin position="237"/>
        <end position="261"/>
    </location>
</feature>
<sequence length="373" mass="44031">MELLWMVRPLLGYLRLYGIALQTPEMTKGARRMMLFFSTINLIYLIIAPFLMIQYSVWYSVPYSEQTFLHIIVYFGILINHASGIIEMLTTKEKQFNFWNTLLAIEKTFLKDERNKIEEANRKLKKKLTWRLCILSIFAFSCKMILIVTNRVLLLDPNWVATEVISLWAQECVRLNFFTHFIFVEILRMHVELYNEKTKDITSIARKINEKALLSELNILKIRHSLIWKLNRHLNSFFQWAQTLNCLLYFFHITNLTYWIYNGINTGKFENRECRMLVIFTLSVITLINLIYSCEMLKEATNKTLPLIHEISEQVLNPFDVDVHDAVMAISMQIHHEKIFITYGGFFNVDMTLLTTISATITTYLVIFIQFIG</sequence>
<feature type="transmembrane region" description="Helical" evidence="8">
    <location>
        <begin position="67"/>
        <end position="86"/>
    </location>
</feature>
<reference evidence="9" key="1">
    <citation type="submission" date="2020-05" db="UniProtKB">
        <authorList>
            <consortium name="EnsemblMetazoa"/>
        </authorList>
    </citation>
    <scope>IDENTIFICATION</scope>
    <source>
        <strain evidence="9">Jacobina</strain>
    </source>
</reference>
<keyword evidence="7 8" id="KW-0807">Transducer</keyword>
<dbReference type="GO" id="GO:0030425">
    <property type="term" value="C:dendrite"/>
    <property type="evidence" value="ECO:0007669"/>
    <property type="project" value="TreeGrafter"/>
</dbReference>
<evidence type="ECO:0000256" key="5">
    <source>
        <dbReference type="ARBA" id="ARBA00023136"/>
    </source>
</evidence>
<keyword evidence="3 8" id="KW-0812">Transmembrane</keyword>
<evidence type="ECO:0000256" key="6">
    <source>
        <dbReference type="ARBA" id="ARBA00023170"/>
    </source>
</evidence>